<gene>
    <name evidence="1" type="ORF">Pint_31691</name>
</gene>
<organism evidence="1 2">
    <name type="scientific">Pistacia integerrima</name>
    <dbReference type="NCBI Taxonomy" id="434235"/>
    <lineage>
        <taxon>Eukaryota</taxon>
        <taxon>Viridiplantae</taxon>
        <taxon>Streptophyta</taxon>
        <taxon>Embryophyta</taxon>
        <taxon>Tracheophyta</taxon>
        <taxon>Spermatophyta</taxon>
        <taxon>Magnoliopsida</taxon>
        <taxon>eudicotyledons</taxon>
        <taxon>Gunneridae</taxon>
        <taxon>Pentapetalae</taxon>
        <taxon>rosids</taxon>
        <taxon>malvids</taxon>
        <taxon>Sapindales</taxon>
        <taxon>Anacardiaceae</taxon>
        <taxon>Pistacia</taxon>
    </lineage>
</organism>
<keyword evidence="2" id="KW-1185">Reference proteome</keyword>
<evidence type="ECO:0000313" key="2">
    <source>
        <dbReference type="Proteomes" id="UP001163603"/>
    </source>
</evidence>
<accession>A0ACC0XQI5</accession>
<sequence>MFDAMALGPGIAPASAPGPGGPHHHFDRETKLSEAGVPEQVMYYHMVPEYQTEESMCNRVRRFGKVKYDTLRVPHKVKAQEADGSVKFGAAYLFDPNIYTDGMISVKGIDGVLFPVEEETEVATKVMAKPSLVAREVRSIRILF</sequence>
<proteinExistence type="predicted"/>
<name>A0ACC0XQI5_9ROSI</name>
<dbReference type="Proteomes" id="UP001163603">
    <property type="component" value="Chromosome 11"/>
</dbReference>
<evidence type="ECO:0000313" key="1">
    <source>
        <dbReference type="EMBL" id="KAJ0021521.1"/>
    </source>
</evidence>
<comment type="caution">
    <text evidence="1">The sequence shown here is derived from an EMBL/GenBank/DDBJ whole genome shotgun (WGS) entry which is preliminary data.</text>
</comment>
<protein>
    <submittedName>
        <fullName evidence="1">Uncharacterized protein</fullName>
    </submittedName>
</protein>
<dbReference type="EMBL" id="CM047746">
    <property type="protein sequence ID" value="KAJ0021521.1"/>
    <property type="molecule type" value="Genomic_DNA"/>
</dbReference>
<reference evidence="2" key="1">
    <citation type="journal article" date="2023" name="G3 (Bethesda)">
        <title>Genome assembly and association tests identify interacting loci associated with vigor, precocity, and sex in interspecific pistachio rootstocks.</title>
        <authorList>
            <person name="Palmer W."/>
            <person name="Jacygrad E."/>
            <person name="Sagayaradj S."/>
            <person name="Cavanaugh K."/>
            <person name="Han R."/>
            <person name="Bertier L."/>
            <person name="Beede B."/>
            <person name="Kafkas S."/>
            <person name="Golino D."/>
            <person name="Preece J."/>
            <person name="Michelmore R."/>
        </authorList>
    </citation>
    <scope>NUCLEOTIDE SEQUENCE [LARGE SCALE GENOMIC DNA]</scope>
</reference>